<dbReference type="Gene3D" id="3.30.450.20">
    <property type="entry name" value="PAS domain"/>
    <property type="match status" value="1"/>
</dbReference>
<organism evidence="4 5">
    <name type="scientific">Sulfurospirillum tamanense</name>
    <dbReference type="NCBI Taxonomy" id="2813362"/>
    <lineage>
        <taxon>Bacteria</taxon>
        <taxon>Pseudomonadati</taxon>
        <taxon>Campylobacterota</taxon>
        <taxon>Epsilonproteobacteria</taxon>
        <taxon>Campylobacterales</taxon>
        <taxon>Sulfurospirillaceae</taxon>
        <taxon>Sulfurospirillum</taxon>
    </lineage>
</organism>
<feature type="non-terminal residue" evidence="4">
    <location>
        <position position="402"/>
    </location>
</feature>
<dbReference type="RefSeq" id="WP_205458313.1">
    <property type="nucleotide sequence ID" value="NZ_JAFHKK010000004.1"/>
</dbReference>
<reference evidence="4 5" key="3">
    <citation type="submission" date="2021-02" db="EMBL/GenBank/DDBJ databases">
        <authorList>
            <person name="Merkel A.Y."/>
        </authorList>
    </citation>
    <scope>NUCLEOTIDE SEQUENCE [LARGE SCALE GENOMIC DNA]</scope>
    <source>
        <strain evidence="4 5">T05b</strain>
    </source>
</reference>
<gene>
    <name evidence="4" type="ORF">JWV37_03465</name>
</gene>
<dbReference type="EMBL" id="JAFHKK010000004">
    <property type="protein sequence ID" value="MBN2963830.1"/>
    <property type="molecule type" value="Genomic_DNA"/>
</dbReference>
<evidence type="ECO:0000256" key="2">
    <source>
        <dbReference type="SAM" id="Phobius"/>
    </source>
</evidence>
<proteinExistence type="predicted"/>
<reference evidence="4 5" key="2">
    <citation type="submission" date="2021-02" db="EMBL/GenBank/DDBJ databases">
        <title>Sulfurospirillum tamanensis sp. nov.</title>
        <authorList>
            <person name="Frolova A."/>
            <person name="Merkel A."/>
            <person name="Slobodkin A."/>
        </authorList>
    </citation>
    <scope>NUCLEOTIDE SEQUENCE [LARGE SCALE GENOMIC DNA]</scope>
    <source>
        <strain evidence="4 5">T05b</strain>
    </source>
</reference>
<accession>A0ABS2WQH4</accession>
<keyword evidence="1" id="KW-0732">Signal</keyword>
<dbReference type="Proteomes" id="UP000703590">
    <property type="component" value="Unassembled WGS sequence"/>
</dbReference>
<dbReference type="SMART" id="SM00062">
    <property type="entry name" value="PBPb"/>
    <property type="match status" value="1"/>
</dbReference>
<evidence type="ECO:0000313" key="5">
    <source>
        <dbReference type="Proteomes" id="UP000703590"/>
    </source>
</evidence>
<dbReference type="SUPFAM" id="SSF53850">
    <property type="entry name" value="Periplasmic binding protein-like II"/>
    <property type="match status" value="1"/>
</dbReference>
<dbReference type="Pfam" id="PF08447">
    <property type="entry name" value="PAS_3"/>
    <property type="match status" value="1"/>
</dbReference>
<protein>
    <submittedName>
        <fullName evidence="4">Transporter substrate-binding domain-containing protein</fullName>
    </submittedName>
</protein>
<dbReference type="InterPro" id="IPR001638">
    <property type="entry name" value="Solute-binding_3/MltF_N"/>
</dbReference>
<dbReference type="CDD" id="cd01007">
    <property type="entry name" value="PBP2_BvgS_HisK_like"/>
    <property type="match status" value="1"/>
</dbReference>
<dbReference type="PROSITE" id="PS50112">
    <property type="entry name" value="PAS"/>
    <property type="match status" value="1"/>
</dbReference>
<feature type="transmembrane region" description="Helical" evidence="2">
    <location>
        <begin position="293"/>
        <end position="313"/>
    </location>
</feature>
<name>A0ABS2WQH4_9BACT</name>
<dbReference type="SUPFAM" id="SSF55785">
    <property type="entry name" value="PYP-like sensor domain (PAS domain)"/>
    <property type="match status" value="1"/>
</dbReference>
<keyword evidence="5" id="KW-1185">Reference proteome</keyword>
<feature type="domain" description="PAS" evidence="3">
    <location>
        <begin position="330"/>
        <end position="402"/>
    </location>
</feature>
<keyword evidence="2" id="KW-0472">Membrane</keyword>
<keyword evidence="2" id="KW-0812">Transmembrane</keyword>
<dbReference type="Pfam" id="PF00497">
    <property type="entry name" value="SBP_bac_3"/>
    <property type="match status" value="1"/>
</dbReference>
<comment type="caution">
    <text evidence="4">The sequence shown here is derived from an EMBL/GenBank/DDBJ whole genome shotgun (WGS) entry which is preliminary data.</text>
</comment>
<evidence type="ECO:0000313" key="4">
    <source>
        <dbReference type="EMBL" id="MBN2963830.1"/>
    </source>
</evidence>
<reference evidence="5" key="1">
    <citation type="submission" date="2021-02" db="EMBL/GenBank/DDBJ databases">
        <title>Sulfurospirillum tamanensis sp. nov.</title>
        <authorList>
            <person name="Merkel A.Y."/>
        </authorList>
    </citation>
    <scope>NUCLEOTIDE SEQUENCE [LARGE SCALE GENOMIC DNA]</scope>
    <source>
        <strain evidence="5">T05b</strain>
    </source>
</reference>
<evidence type="ECO:0000259" key="3">
    <source>
        <dbReference type="PROSITE" id="PS50112"/>
    </source>
</evidence>
<dbReference type="InterPro" id="IPR013655">
    <property type="entry name" value="PAS_fold_3"/>
</dbReference>
<dbReference type="PANTHER" id="PTHR35936">
    <property type="entry name" value="MEMBRANE-BOUND LYTIC MUREIN TRANSGLYCOSYLASE F"/>
    <property type="match status" value="1"/>
</dbReference>
<dbReference type="InterPro" id="IPR000014">
    <property type="entry name" value="PAS"/>
</dbReference>
<dbReference type="SMART" id="SM00091">
    <property type="entry name" value="PAS"/>
    <property type="match status" value="1"/>
</dbReference>
<sequence length="402" mass="45595">MTLLSITQKTAATYQLAKLAPARSFSLLLAFFLLPLYLFALPTEKTIKTLGLEPEEIQWLAAKPIIRLGFDHARPPYDFINAQGEHQGVFSSYYRYFEQQLGISFTPTHFSSWETLFEATKEGKIDLISGVIKTEERADYLLFSDPLFDISLSVATQRDRVLFEPLLELHGKRVGMVKGYATIGLIQKHYPSLHITEFLDLKEGLEQLKAGELDAVIGETLSLGYYLENYPFRTLYIAHALPIRFPAYIGVHRDHPLLLSVLQKTLHHLSTEEKQTLWLPWIKPKGSTFNITGFLLVLLFLSLAGLGWSLVALHRWRQKIHAIIQRAALSQKHLNIASKALGAGTWTWSVANNTNTINHTYARILGYTKNELKQTFEGFTGLVSPEDLPLMYTALKRHLEGT</sequence>
<keyword evidence="2" id="KW-1133">Transmembrane helix</keyword>
<dbReference type="Gene3D" id="3.40.190.10">
    <property type="entry name" value="Periplasmic binding protein-like II"/>
    <property type="match status" value="2"/>
</dbReference>
<evidence type="ECO:0000256" key="1">
    <source>
        <dbReference type="ARBA" id="ARBA00022729"/>
    </source>
</evidence>
<dbReference type="InterPro" id="IPR035965">
    <property type="entry name" value="PAS-like_dom_sf"/>
</dbReference>